<evidence type="ECO:0000256" key="2">
    <source>
        <dbReference type="ARBA" id="ARBA00022692"/>
    </source>
</evidence>
<dbReference type="PANTHER" id="PTHR13800:SF1">
    <property type="entry name" value="TRANSIENT RECEPTOR POTENTIAL CATION CHANNEL TRPM"/>
    <property type="match status" value="1"/>
</dbReference>
<evidence type="ECO:0000256" key="5">
    <source>
        <dbReference type="SAM" id="MobiDB-lite"/>
    </source>
</evidence>
<evidence type="ECO:0000256" key="4">
    <source>
        <dbReference type="ARBA" id="ARBA00023136"/>
    </source>
</evidence>
<dbReference type="GO" id="GO:0005886">
    <property type="term" value="C:plasma membrane"/>
    <property type="evidence" value="ECO:0007669"/>
    <property type="project" value="TreeGrafter"/>
</dbReference>
<keyword evidence="2" id="KW-0812">Transmembrane</keyword>
<name>A0A564Y326_HYMDI</name>
<dbReference type="GO" id="GO:0030001">
    <property type="term" value="P:metal ion transport"/>
    <property type="evidence" value="ECO:0007669"/>
    <property type="project" value="TreeGrafter"/>
</dbReference>
<comment type="subcellular location">
    <subcellularLocation>
        <location evidence="1">Membrane</location>
        <topology evidence="1">Multi-pass membrane protein</topology>
    </subcellularLocation>
</comment>
<dbReference type="AlphaFoldDB" id="A0A564Y326"/>
<evidence type="ECO:0000259" key="6">
    <source>
        <dbReference type="Pfam" id="PF25508"/>
    </source>
</evidence>
<keyword evidence="3" id="KW-1133">Transmembrane helix</keyword>
<evidence type="ECO:0000313" key="7">
    <source>
        <dbReference type="EMBL" id="VUZ41677.1"/>
    </source>
</evidence>
<dbReference type="EMBL" id="CABIJS010000066">
    <property type="protein sequence ID" value="VUZ41677.1"/>
    <property type="molecule type" value="Genomic_DNA"/>
</dbReference>
<feature type="region of interest" description="Disordered" evidence="5">
    <location>
        <begin position="125"/>
        <end position="149"/>
    </location>
</feature>
<dbReference type="PANTHER" id="PTHR13800">
    <property type="entry name" value="TRANSIENT RECEPTOR POTENTIAL CATION CHANNEL, SUBFAMILY M, MEMBER 6"/>
    <property type="match status" value="1"/>
</dbReference>
<dbReference type="GO" id="GO:0005261">
    <property type="term" value="F:monoatomic cation channel activity"/>
    <property type="evidence" value="ECO:0007669"/>
    <property type="project" value="TreeGrafter"/>
</dbReference>
<accession>A0A564Y326</accession>
<evidence type="ECO:0000256" key="1">
    <source>
        <dbReference type="ARBA" id="ARBA00004141"/>
    </source>
</evidence>
<keyword evidence="8" id="KW-1185">Reference proteome</keyword>
<keyword evidence="4" id="KW-0472">Membrane</keyword>
<organism evidence="7 8">
    <name type="scientific">Hymenolepis diminuta</name>
    <name type="common">Rat tapeworm</name>
    <dbReference type="NCBI Taxonomy" id="6216"/>
    <lineage>
        <taxon>Eukaryota</taxon>
        <taxon>Metazoa</taxon>
        <taxon>Spiralia</taxon>
        <taxon>Lophotrochozoa</taxon>
        <taxon>Platyhelminthes</taxon>
        <taxon>Cestoda</taxon>
        <taxon>Eucestoda</taxon>
        <taxon>Cyclophyllidea</taxon>
        <taxon>Hymenolepididae</taxon>
        <taxon>Hymenolepis</taxon>
    </lineage>
</organism>
<dbReference type="Pfam" id="PF25508">
    <property type="entry name" value="TRPM2"/>
    <property type="match status" value="1"/>
</dbReference>
<sequence length="227" mass="26236">MAWQRPDIARTRVLVNVNDWSKPALENAMTDALINDRLEFVQLLLEKGLDVHKFLTDRRLEDLYLASYDLKIHFFSRLFRKLIGDRSNFSLKSIGNLLEQIIGNGYQHPYCSKRIDDRLRMKIESPKQQRRSQHHRKGSNHSQSRKISEAGSLTVWAPSEWGTVAASRELAEDEAAGKGDESHTCFRYPYTELLQWALLTCRFSLARFMVLSGEEAIAKVSFAFRCN</sequence>
<dbReference type="InterPro" id="IPR050927">
    <property type="entry name" value="TRPM"/>
</dbReference>
<dbReference type="InterPro" id="IPR057366">
    <property type="entry name" value="TRPM-like"/>
</dbReference>
<evidence type="ECO:0000313" key="8">
    <source>
        <dbReference type="Proteomes" id="UP000321570"/>
    </source>
</evidence>
<gene>
    <name evidence="7" type="ORF">WMSIL1_LOCUS2414</name>
</gene>
<reference evidence="7 8" key="1">
    <citation type="submission" date="2019-07" db="EMBL/GenBank/DDBJ databases">
        <authorList>
            <person name="Jastrzebski P J."/>
            <person name="Paukszto L."/>
            <person name="Jastrzebski P J."/>
        </authorList>
    </citation>
    <scope>NUCLEOTIDE SEQUENCE [LARGE SCALE GENOMIC DNA]</scope>
    <source>
        <strain evidence="7 8">WMS-il1</strain>
    </source>
</reference>
<feature type="compositionally biased region" description="Basic residues" evidence="5">
    <location>
        <begin position="128"/>
        <end position="139"/>
    </location>
</feature>
<proteinExistence type="predicted"/>
<protein>
    <recommendedName>
        <fullName evidence="6">TRPM-like domain-containing protein</fullName>
    </recommendedName>
</protein>
<feature type="domain" description="TRPM-like" evidence="6">
    <location>
        <begin position="19"/>
        <end position="157"/>
    </location>
</feature>
<evidence type="ECO:0000256" key="3">
    <source>
        <dbReference type="ARBA" id="ARBA00022989"/>
    </source>
</evidence>
<dbReference type="Proteomes" id="UP000321570">
    <property type="component" value="Unassembled WGS sequence"/>
</dbReference>